<feature type="transmembrane region" description="Helical" evidence="1">
    <location>
        <begin position="20"/>
        <end position="39"/>
    </location>
</feature>
<sequence length="246" mass="26830">MVSKVKFSHIKSRFWPSWSVFASAFILGNAIALYVIGFGSFRDFGSDPVLFENQDTTTSFIPVASAAAGLIIIGTLLLLDVFGRQVLAWKKPEVLEGFWWNLLIVVLELGFSGVLLYIGIVSLQYAGEESPADLRADAQRLWEEAVVNDTALVCTLQDEFSCAGFDSGDCIEPDLTTCPACDPPVDPQLPGCFGSMLEDYQDTYRSVGNASVVCAGFLCVDVLMLLVKGYLSYRSEKMSNAVESEA</sequence>
<accession>A0AAV8UYP2</accession>
<comment type="caution">
    <text evidence="2">The sequence shown here is derived from an EMBL/GenBank/DDBJ whole genome shotgun (WGS) entry which is preliminary data.</text>
</comment>
<protein>
    <recommendedName>
        <fullName evidence="4">Tetraspanin</fullName>
    </recommendedName>
</protein>
<feature type="transmembrane region" description="Helical" evidence="1">
    <location>
        <begin position="59"/>
        <end position="79"/>
    </location>
</feature>
<feature type="transmembrane region" description="Helical" evidence="1">
    <location>
        <begin position="99"/>
        <end position="120"/>
    </location>
</feature>
<dbReference type="Proteomes" id="UP001157974">
    <property type="component" value="Unassembled WGS sequence"/>
</dbReference>
<evidence type="ECO:0008006" key="4">
    <source>
        <dbReference type="Google" id="ProtNLM"/>
    </source>
</evidence>
<keyword evidence="1" id="KW-0472">Membrane</keyword>
<evidence type="ECO:0000313" key="3">
    <source>
        <dbReference type="Proteomes" id="UP001157974"/>
    </source>
</evidence>
<gene>
    <name evidence="2" type="ORF">NDN08_003646</name>
</gene>
<proteinExistence type="predicted"/>
<evidence type="ECO:0000313" key="2">
    <source>
        <dbReference type="EMBL" id="KAJ8907164.1"/>
    </source>
</evidence>
<dbReference type="EMBL" id="JAMWBK010000003">
    <property type="protein sequence ID" value="KAJ8907164.1"/>
    <property type="molecule type" value="Genomic_DNA"/>
</dbReference>
<name>A0AAV8UYP2_9RHOD</name>
<dbReference type="AlphaFoldDB" id="A0AAV8UYP2"/>
<evidence type="ECO:0000256" key="1">
    <source>
        <dbReference type="SAM" id="Phobius"/>
    </source>
</evidence>
<keyword evidence="1" id="KW-0812">Transmembrane</keyword>
<organism evidence="2 3">
    <name type="scientific">Rhodosorus marinus</name>
    <dbReference type="NCBI Taxonomy" id="101924"/>
    <lineage>
        <taxon>Eukaryota</taxon>
        <taxon>Rhodophyta</taxon>
        <taxon>Stylonematophyceae</taxon>
        <taxon>Stylonematales</taxon>
        <taxon>Stylonemataceae</taxon>
        <taxon>Rhodosorus</taxon>
    </lineage>
</organism>
<reference evidence="2 3" key="1">
    <citation type="journal article" date="2023" name="Nat. Commun.">
        <title>Origin of minicircular mitochondrial genomes in red algae.</title>
        <authorList>
            <person name="Lee Y."/>
            <person name="Cho C.H."/>
            <person name="Lee Y.M."/>
            <person name="Park S.I."/>
            <person name="Yang J.H."/>
            <person name="West J.A."/>
            <person name="Bhattacharya D."/>
            <person name="Yoon H.S."/>
        </authorList>
    </citation>
    <scope>NUCLEOTIDE SEQUENCE [LARGE SCALE GENOMIC DNA]</scope>
    <source>
        <strain evidence="2 3">CCMP1338</strain>
        <tissue evidence="2">Whole cell</tissue>
    </source>
</reference>
<keyword evidence="1" id="KW-1133">Transmembrane helix</keyword>
<keyword evidence="3" id="KW-1185">Reference proteome</keyword>
<feature type="transmembrane region" description="Helical" evidence="1">
    <location>
        <begin position="210"/>
        <end position="231"/>
    </location>
</feature>